<feature type="region of interest" description="Disordered" evidence="1">
    <location>
        <begin position="318"/>
        <end position="364"/>
    </location>
</feature>
<gene>
    <name evidence="2" type="ORF">DPMN_143173</name>
</gene>
<evidence type="ECO:0000313" key="3">
    <source>
        <dbReference type="Proteomes" id="UP000828390"/>
    </source>
</evidence>
<keyword evidence="3" id="KW-1185">Reference proteome</keyword>
<name>A0A9D4GIN0_DREPO</name>
<accession>A0A9D4GIN0</accession>
<reference evidence="2" key="2">
    <citation type="submission" date="2020-11" db="EMBL/GenBank/DDBJ databases">
        <authorList>
            <person name="McCartney M.A."/>
            <person name="Auch B."/>
            <person name="Kono T."/>
            <person name="Mallez S."/>
            <person name="Becker A."/>
            <person name="Gohl D.M."/>
            <person name="Silverstein K.A.T."/>
            <person name="Koren S."/>
            <person name="Bechman K.B."/>
            <person name="Herman A."/>
            <person name="Abrahante J.E."/>
            <person name="Garbe J."/>
        </authorList>
    </citation>
    <scope>NUCLEOTIDE SEQUENCE</scope>
    <source>
        <strain evidence="2">Duluth1</strain>
        <tissue evidence="2">Whole animal</tissue>
    </source>
</reference>
<dbReference type="Gene3D" id="3.40.50.12690">
    <property type="match status" value="1"/>
</dbReference>
<dbReference type="EMBL" id="JAIWYP010000006">
    <property type="protein sequence ID" value="KAH3814667.1"/>
    <property type="molecule type" value="Genomic_DNA"/>
</dbReference>
<evidence type="ECO:0000313" key="2">
    <source>
        <dbReference type="EMBL" id="KAH3814667.1"/>
    </source>
</evidence>
<feature type="compositionally biased region" description="Low complexity" evidence="1">
    <location>
        <begin position="333"/>
        <end position="348"/>
    </location>
</feature>
<dbReference type="AlphaFoldDB" id="A0A9D4GIN0"/>
<organism evidence="2 3">
    <name type="scientific">Dreissena polymorpha</name>
    <name type="common">Zebra mussel</name>
    <name type="synonym">Mytilus polymorpha</name>
    <dbReference type="NCBI Taxonomy" id="45954"/>
    <lineage>
        <taxon>Eukaryota</taxon>
        <taxon>Metazoa</taxon>
        <taxon>Spiralia</taxon>
        <taxon>Lophotrochozoa</taxon>
        <taxon>Mollusca</taxon>
        <taxon>Bivalvia</taxon>
        <taxon>Autobranchia</taxon>
        <taxon>Heteroconchia</taxon>
        <taxon>Euheterodonta</taxon>
        <taxon>Imparidentia</taxon>
        <taxon>Neoheterodontei</taxon>
        <taxon>Myida</taxon>
        <taxon>Dreissenoidea</taxon>
        <taxon>Dreissenidae</taxon>
        <taxon>Dreissena</taxon>
    </lineage>
</organism>
<evidence type="ECO:0000256" key="1">
    <source>
        <dbReference type="SAM" id="MobiDB-lite"/>
    </source>
</evidence>
<dbReference type="Proteomes" id="UP000828390">
    <property type="component" value="Unassembled WGS sequence"/>
</dbReference>
<comment type="caution">
    <text evidence="2">The sequence shown here is derived from an EMBL/GenBank/DDBJ whole genome shotgun (WGS) entry which is preliminary data.</text>
</comment>
<protein>
    <submittedName>
        <fullName evidence="2">Uncharacterized protein</fullName>
    </submittedName>
</protein>
<sequence length="409" mass="46270">MDEIVGSPGTAVLTEVPQSHESGYQERTYSLNVSKSLQKKLAATDQDVVVYETGGGLRLLLNTGMFECFKFAVDKFFYDTSFPFKCCKIPIHDKQGNLVETQYKLSTGRQSIYTLNLYHTKSSCLINGKNAQKFTDVHLPIMLKNIEDMLLPEQITPADINNSLKQLLMSVNNKTAKPSSDHHESDVHDNELRKLNETIQVVRKEKQIRHSIQSQESYIKGILTDFMKSVSEQILELKYELKEHVKKTSAQMEELKDITCGLKKHHSLCCNDISSKMQDVAEESESVKTQMSVLNEELLKRWQSFTDSIKTQLSAITNHKKENHHSTQNKDQSSNNENTNDSSSVVSEIQKTPNKDQRSSQTVTRQTLIIGDSIVKGINKSGLKTDVDVLTCPGKKLNEIQSNLSREIQ</sequence>
<reference evidence="2" key="1">
    <citation type="journal article" date="2019" name="bioRxiv">
        <title>The Genome of the Zebra Mussel, Dreissena polymorpha: A Resource for Invasive Species Research.</title>
        <authorList>
            <person name="McCartney M.A."/>
            <person name="Auch B."/>
            <person name="Kono T."/>
            <person name="Mallez S."/>
            <person name="Zhang Y."/>
            <person name="Obille A."/>
            <person name="Becker A."/>
            <person name="Abrahante J.E."/>
            <person name="Garbe J."/>
            <person name="Badalamenti J.P."/>
            <person name="Herman A."/>
            <person name="Mangelson H."/>
            <person name="Liachko I."/>
            <person name="Sullivan S."/>
            <person name="Sone E.D."/>
            <person name="Koren S."/>
            <person name="Silverstein K.A.T."/>
            <person name="Beckman K.B."/>
            <person name="Gohl D.M."/>
        </authorList>
    </citation>
    <scope>NUCLEOTIDE SEQUENCE</scope>
    <source>
        <strain evidence="2">Duluth1</strain>
        <tissue evidence="2">Whole animal</tissue>
    </source>
</reference>
<proteinExistence type="predicted"/>